<evidence type="ECO:0000313" key="1">
    <source>
        <dbReference type="EMBL" id="GHF95756.1"/>
    </source>
</evidence>
<dbReference type="EMBL" id="BNCK01000005">
    <property type="protein sequence ID" value="GHF95756.1"/>
    <property type="molecule type" value="Genomic_DNA"/>
</dbReference>
<name>A0A919BLQ8_9GAMM</name>
<keyword evidence="2" id="KW-1185">Reference proteome</keyword>
<gene>
    <name evidence="1" type="ORF">GCM10017161_25090</name>
</gene>
<reference evidence="1" key="2">
    <citation type="submission" date="2020-09" db="EMBL/GenBank/DDBJ databases">
        <authorList>
            <person name="Sun Q."/>
            <person name="Kim S."/>
        </authorList>
    </citation>
    <scope>NUCLEOTIDE SEQUENCE</scope>
    <source>
        <strain evidence="1">KCTC 42731</strain>
    </source>
</reference>
<dbReference type="Proteomes" id="UP000623842">
    <property type="component" value="Unassembled WGS sequence"/>
</dbReference>
<comment type="caution">
    <text evidence="1">The sequence shown here is derived from an EMBL/GenBank/DDBJ whole genome shotgun (WGS) entry which is preliminary data.</text>
</comment>
<dbReference type="RefSeq" id="WP_189771095.1">
    <property type="nucleotide sequence ID" value="NZ_BNCK01000005.1"/>
</dbReference>
<organism evidence="1 2">
    <name type="scientific">Thalassotalea marina</name>
    <dbReference type="NCBI Taxonomy" id="1673741"/>
    <lineage>
        <taxon>Bacteria</taxon>
        <taxon>Pseudomonadati</taxon>
        <taxon>Pseudomonadota</taxon>
        <taxon>Gammaproteobacteria</taxon>
        <taxon>Alteromonadales</taxon>
        <taxon>Colwelliaceae</taxon>
        <taxon>Thalassotalea</taxon>
    </lineage>
</organism>
<proteinExistence type="predicted"/>
<reference evidence="1" key="1">
    <citation type="journal article" date="2014" name="Int. J. Syst. Evol. Microbiol.">
        <title>Complete genome sequence of Corynebacterium casei LMG S-19264T (=DSM 44701T), isolated from a smear-ripened cheese.</title>
        <authorList>
            <consortium name="US DOE Joint Genome Institute (JGI-PGF)"/>
            <person name="Walter F."/>
            <person name="Albersmeier A."/>
            <person name="Kalinowski J."/>
            <person name="Ruckert C."/>
        </authorList>
    </citation>
    <scope>NUCLEOTIDE SEQUENCE</scope>
    <source>
        <strain evidence="1">KCTC 42731</strain>
    </source>
</reference>
<protein>
    <submittedName>
        <fullName evidence="1">Uncharacterized protein</fullName>
    </submittedName>
</protein>
<accession>A0A919BLQ8</accession>
<evidence type="ECO:0000313" key="2">
    <source>
        <dbReference type="Proteomes" id="UP000623842"/>
    </source>
</evidence>
<sequence>MQSINTKHHDRNLSNDRHVHRSIVASYQTMATQTMIEPYNEEQQAHQLIDQVNQGFVLGYN</sequence>
<dbReference type="AlphaFoldDB" id="A0A919BLQ8"/>